<evidence type="ECO:0000313" key="2">
    <source>
        <dbReference type="EMBL" id="SKB49790.1"/>
    </source>
</evidence>
<reference evidence="3" key="1">
    <citation type="submission" date="2017-02" db="EMBL/GenBank/DDBJ databases">
        <authorList>
            <person name="Varghese N."/>
            <person name="Submissions S."/>
        </authorList>
    </citation>
    <scope>NUCLEOTIDE SEQUENCE [LARGE SCALE GENOMIC DNA]</scope>
    <source>
        <strain evidence="3">R11H</strain>
    </source>
</reference>
<evidence type="ECO:0000256" key="1">
    <source>
        <dbReference type="SAM" id="MobiDB-lite"/>
    </source>
</evidence>
<dbReference type="RefSeq" id="WP_139375708.1">
    <property type="nucleotide sequence ID" value="NZ_FUYP01000007.1"/>
</dbReference>
<keyword evidence="3" id="KW-1185">Reference proteome</keyword>
<proteinExistence type="predicted"/>
<protein>
    <submittedName>
        <fullName evidence="2">Uncharacterized protein</fullName>
    </submittedName>
</protein>
<sequence>MAITNPSGLDDGYNNDTVGGGSGAAGNSPGGNTGGSGTTPYVPGGTNGLTGCKQNPAAGETLAGTVQRYENLPETVPSGGVYQVMGSVESNFTSYYVRGDGTTWNEAVRPGLKNLIDPLTMPHALVRKADGTFEFAPFCWKPRQVGDTVTNPAPFFIGRPIRDVFFYQNRLGFLTDESVVFSAAGDYGEFWRRTVLDYIDSDPITVSATSNDVALLDFAATFNDGIVLFSGQKQFSLSNGEAGTTATSLEINPVTSYKLAQGVRPVPNGETVIFATEQGGYTAIQEYTRLDGRDATDAAEITAHVPGFIPQGVSKIIPAPELNTIALVMANSDNPERLYIYQYYWDGDRKIISAWRRWSLAGAQVLSGTAVDGKLLLVVRRNNKAYLESIDLQPTAVSEAQEHLIYLDRQVTLSGVYDAETDTTTFTFPYEPEPSLLRMVRTLGDAYPESIIQGASITVDGSTVTVAGDESHASVTAGEAYKTAMRFSQQFPLDYQGKPLTSGRLQLRTFMVTFVDTPFFTAEVQPYGLYANIADEDKRHVYQITGQRLGEAQMLTGSLSYYSGSQPFSVEADASQALITLINDTPFSSFFVSAEWEGLYYSRAR</sequence>
<organism evidence="2 3">
    <name type="scientific">Sphingopyxis flava</name>
    <dbReference type="NCBI Taxonomy" id="1507287"/>
    <lineage>
        <taxon>Bacteria</taxon>
        <taxon>Pseudomonadati</taxon>
        <taxon>Pseudomonadota</taxon>
        <taxon>Alphaproteobacteria</taxon>
        <taxon>Sphingomonadales</taxon>
        <taxon>Sphingomonadaceae</taxon>
        <taxon>Sphingopyxis</taxon>
    </lineage>
</organism>
<dbReference type="InterPro" id="IPR058003">
    <property type="entry name" value="Phage_gp12"/>
</dbReference>
<feature type="region of interest" description="Disordered" evidence="1">
    <location>
        <begin position="1"/>
        <end position="53"/>
    </location>
</feature>
<dbReference type="OrthoDB" id="5465414at2"/>
<dbReference type="Proteomes" id="UP000190044">
    <property type="component" value="Unassembled WGS sequence"/>
</dbReference>
<accession>A0A1T5BSG9</accession>
<evidence type="ECO:0000313" key="3">
    <source>
        <dbReference type="Proteomes" id="UP000190044"/>
    </source>
</evidence>
<name>A0A1T5BSG9_9SPHN</name>
<feature type="compositionally biased region" description="Gly residues" evidence="1">
    <location>
        <begin position="18"/>
        <end position="37"/>
    </location>
</feature>
<dbReference type="Pfam" id="PF25675">
    <property type="entry name" value="Phage_nozzle"/>
    <property type="match status" value="1"/>
</dbReference>
<dbReference type="AlphaFoldDB" id="A0A1T5BSG9"/>
<gene>
    <name evidence="2" type="ORF">SAMN06295937_100773</name>
</gene>
<dbReference type="EMBL" id="FUYP01000007">
    <property type="protein sequence ID" value="SKB49790.1"/>
    <property type="molecule type" value="Genomic_DNA"/>
</dbReference>